<dbReference type="SUPFAM" id="SSF50129">
    <property type="entry name" value="GroES-like"/>
    <property type="match status" value="1"/>
</dbReference>
<dbReference type="PROSITE" id="PS01162">
    <property type="entry name" value="QOR_ZETA_CRYSTAL"/>
    <property type="match status" value="1"/>
</dbReference>
<sequence length="328" mass="34792">MAETARTVIIEENGGPEALKLVDWPVGEPGPGEIRIRHKACGLNFIDCYQRSGLYPLQLPHALGMEAAGVIEAVGEGVTHLAPGDRAAYAATPPGAYTEARVMPAAQVCKLPEDISFEEGAAMMLKGLTVQYLFHRTTPLKKGDTVLFHAAAGGVGLIACQWAKSEGIRLIGTAGSDEKCQLALDHGADACINYNTEDFTKRTRELTDGKGVDVVMDSLGKSTFIGSLDCLKPLGMMISFGNASGPVDAFNLGILAQKGSLKVTRPTLFAHIADPAACQEMAAMLFGKVSSGAVKIRIDQRFPLAEVADAHRALEARKTTGQTILTLE</sequence>
<dbReference type="RefSeq" id="WP_194136221.1">
    <property type="nucleotide sequence ID" value="NZ_JADFFK010000015.1"/>
</dbReference>
<dbReference type="Pfam" id="PF00107">
    <property type="entry name" value="ADH_zinc_N"/>
    <property type="match status" value="1"/>
</dbReference>
<evidence type="ECO:0000313" key="4">
    <source>
        <dbReference type="EMBL" id="MBE9638925.1"/>
    </source>
</evidence>
<name>A0ABR9X5P2_9RHOB</name>
<reference evidence="4 5" key="1">
    <citation type="journal article" date="2021" name="Int. J. Syst. Evol. Microbiol.">
        <title>Salipiger mangrovisoli sp. nov., isolated from mangrove soil and the proposal for the reclassification of Paraphaeobacter pallidus as Salipiger pallidus comb. nov.</title>
        <authorList>
            <person name="Du J."/>
            <person name="Liu Y."/>
            <person name="Pei T."/>
            <person name="Deng M.R."/>
            <person name="Zhu H."/>
        </authorList>
    </citation>
    <scope>NUCLEOTIDE SEQUENCE [LARGE SCALE GENOMIC DNA]</scope>
    <source>
        <strain evidence="4 5">6D45A</strain>
    </source>
</reference>
<dbReference type="PANTHER" id="PTHR48106:SF13">
    <property type="entry name" value="QUINONE OXIDOREDUCTASE-RELATED"/>
    <property type="match status" value="1"/>
</dbReference>
<keyword evidence="1" id="KW-0521">NADP</keyword>
<feature type="domain" description="Enoyl reductase (ER)" evidence="3">
    <location>
        <begin position="14"/>
        <end position="325"/>
    </location>
</feature>
<dbReference type="EMBL" id="JADFFK010000015">
    <property type="protein sequence ID" value="MBE9638925.1"/>
    <property type="molecule type" value="Genomic_DNA"/>
</dbReference>
<dbReference type="InterPro" id="IPR013149">
    <property type="entry name" value="ADH-like_C"/>
</dbReference>
<keyword evidence="2" id="KW-0560">Oxidoreductase</keyword>
<organism evidence="4 5">
    <name type="scientific">Salipiger mangrovisoli</name>
    <dbReference type="NCBI Taxonomy" id="2865933"/>
    <lineage>
        <taxon>Bacteria</taxon>
        <taxon>Pseudomonadati</taxon>
        <taxon>Pseudomonadota</taxon>
        <taxon>Alphaproteobacteria</taxon>
        <taxon>Rhodobacterales</taxon>
        <taxon>Roseobacteraceae</taxon>
        <taxon>Salipiger</taxon>
    </lineage>
</organism>
<proteinExistence type="predicted"/>
<comment type="caution">
    <text evidence="4">The sequence shown here is derived from an EMBL/GenBank/DDBJ whole genome shotgun (WGS) entry which is preliminary data.</text>
</comment>
<dbReference type="Gene3D" id="3.40.50.720">
    <property type="entry name" value="NAD(P)-binding Rossmann-like Domain"/>
    <property type="match status" value="1"/>
</dbReference>
<dbReference type="InterPro" id="IPR020843">
    <property type="entry name" value="ER"/>
</dbReference>
<dbReference type="SUPFAM" id="SSF51735">
    <property type="entry name" value="NAD(P)-binding Rossmann-fold domains"/>
    <property type="match status" value="1"/>
</dbReference>
<dbReference type="Proteomes" id="UP000607796">
    <property type="component" value="Unassembled WGS sequence"/>
</dbReference>
<protein>
    <submittedName>
        <fullName evidence="4">Quinone oxidoreductase</fullName>
    </submittedName>
</protein>
<evidence type="ECO:0000259" key="3">
    <source>
        <dbReference type="SMART" id="SM00829"/>
    </source>
</evidence>
<evidence type="ECO:0000313" key="5">
    <source>
        <dbReference type="Proteomes" id="UP000607796"/>
    </source>
</evidence>
<dbReference type="SMART" id="SM00829">
    <property type="entry name" value="PKS_ER"/>
    <property type="match status" value="1"/>
</dbReference>
<dbReference type="InterPro" id="IPR047618">
    <property type="entry name" value="QOR-like"/>
</dbReference>
<dbReference type="NCBIfam" id="NF008024">
    <property type="entry name" value="PRK10754.1"/>
    <property type="match status" value="1"/>
</dbReference>
<dbReference type="InterPro" id="IPR013154">
    <property type="entry name" value="ADH-like_N"/>
</dbReference>
<dbReference type="CDD" id="cd05286">
    <property type="entry name" value="QOR2"/>
    <property type="match status" value="1"/>
</dbReference>
<dbReference type="InterPro" id="IPR002364">
    <property type="entry name" value="Quin_OxRdtase/zeta-crystal_CS"/>
</dbReference>
<dbReference type="Gene3D" id="3.90.180.10">
    <property type="entry name" value="Medium-chain alcohol dehydrogenases, catalytic domain"/>
    <property type="match status" value="1"/>
</dbReference>
<keyword evidence="5" id="KW-1185">Reference proteome</keyword>
<dbReference type="PANTHER" id="PTHR48106">
    <property type="entry name" value="QUINONE OXIDOREDUCTASE PIG3-RELATED"/>
    <property type="match status" value="1"/>
</dbReference>
<evidence type="ECO:0000256" key="2">
    <source>
        <dbReference type="ARBA" id="ARBA00023002"/>
    </source>
</evidence>
<dbReference type="InterPro" id="IPR036291">
    <property type="entry name" value="NAD(P)-bd_dom_sf"/>
</dbReference>
<dbReference type="InterPro" id="IPR011032">
    <property type="entry name" value="GroES-like_sf"/>
</dbReference>
<gene>
    <name evidence="4" type="ORF">IQ782_18885</name>
</gene>
<accession>A0ABR9X5P2</accession>
<evidence type="ECO:0000256" key="1">
    <source>
        <dbReference type="ARBA" id="ARBA00022857"/>
    </source>
</evidence>
<dbReference type="Pfam" id="PF08240">
    <property type="entry name" value="ADH_N"/>
    <property type="match status" value="1"/>
</dbReference>